<dbReference type="Proteomes" id="UP000717585">
    <property type="component" value="Unassembled WGS sequence"/>
</dbReference>
<name>A0A8J6AS58_9EUKA</name>
<comment type="caution">
    <text evidence="2">The sequence shown here is derived from an EMBL/GenBank/DDBJ whole genome shotgun (WGS) entry which is preliminary data.</text>
</comment>
<feature type="compositionally biased region" description="Acidic residues" evidence="1">
    <location>
        <begin position="242"/>
        <end position="259"/>
    </location>
</feature>
<accession>A0A8J6AS58</accession>
<protein>
    <submittedName>
        <fullName evidence="2">Uncharacterized protein</fullName>
    </submittedName>
</protein>
<keyword evidence="3" id="KW-1185">Reference proteome</keyword>
<evidence type="ECO:0000313" key="3">
    <source>
        <dbReference type="Proteomes" id="UP000717585"/>
    </source>
</evidence>
<evidence type="ECO:0000256" key="1">
    <source>
        <dbReference type="SAM" id="MobiDB-lite"/>
    </source>
</evidence>
<reference evidence="2" key="1">
    <citation type="submission" date="2021-05" db="EMBL/GenBank/DDBJ databases">
        <title>A free-living protist that lacks canonical eukaryotic 1 DNA replication and segregation systems.</title>
        <authorList>
            <person name="Salas-Leiva D.E."/>
            <person name="Tromer E.C."/>
            <person name="Curtis B.A."/>
            <person name="Jerlstrom-Hultqvist J."/>
            <person name="Kolisko M."/>
            <person name="Yi Z."/>
            <person name="Salas-Leiva J.S."/>
            <person name="Gallot-Lavallee L."/>
            <person name="Kops G.J.P.L."/>
            <person name="Archibald J.M."/>
            <person name="Simpson A.G.B."/>
            <person name="Roger A.J."/>
        </authorList>
    </citation>
    <scope>NUCLEOTIDE SEQUENCE</scope>
    <source>
        <strain evidence="2">BICM</strain>
    </source>
</reference>
<sequence length="380" mass="40738">MSTLLKEDDLADEQRQRMEALCDEIDPEIEDNGPMTAYPMPNEGFRPSIAQLQSLMEIEKKLDQSQYDSEAYTFLTAVNASVPATPKTSISSFLPGTSVSGSYYSKASASAATIPPPSSVLSAKLSASSLSTLQSVEKGIYRSSRAGSTEIDSTAAIMLAGQGSRRTVTGQRDYLREIRAQKALDNYSRTIDTLLDAIESDESILDAQQVRRAVLEAQTDPTILALLHGENPPTPRIPAESVEGEDAEGDADNDTPEPELEVPIVVPDIEVSATFGRLDGGSQTRLLELIKNLRVGGQATLKPDNAGVAETRSVSIPAVKPDGRPPSGAQKSTPRAVMPVPAVRPMSEGGTELPKPRKAERVKRVSSAGRETRLPPIEGR</sequence>
<dbReference type="EMBL" id="JAHDYR010000062">
    <property type="protein sequence ID" value="KAG9390950.1"/>
    <property type="molecule type" value="Genomic_DNA"/>
</dbReference>
<proteinExistence type="predicted"/>
<gene>
    <name evidence="2" type="ORF">J8273_7223</name>
</gene>
<feature type="region of interest" description="Disordered" evidence="1">
    <location>
        <begin position="227"/>
        <end position="259"/>
    </location>
</feature>
<dbReference type="AlphaFoldDB" id="A0A8J6AS58"/>
<feature type="region of interest" description="Disordered" evidence="1">
    <location>
        <begin position="315"/>
        <end position="380"/>
    </location>
</feature>
<evidence type="ECO:0000313" key="2">
    <source>
        <dbReference type="EMBL" id="KAG9390950.1"/>
    </source>
</evidence>
<feature type="compositionally biased region" description="Low complexity" evidence="1">
    <location>
        <begin position="334"/>
        <end position="346"/>
    </location>
</feature>
<organism evidence="2 3">
    <name type="scientific">Carpediemonas membranifera</name>
    <dbReference type="NCBI Taxonomy" id="201153"/>
    <lineage>
        <taxon>Eukaryota</taxon>
        <taxon>Metamonada</taxon>
        <taxon>Carpediemonas-like organisms</taxon>
        <taxon>Carpediemonas</taxon>
    </lineage>
</organism>
<feature type="compositionally biased region" description="Basic and acidic residues" evidence="1">
    <location>
        <begin position="354"/>
        <end position="363"/>
    </location>
</feature>